<feature type="compositionally biased region" description="Basic and acidic residues" evidence="7">
    <location>
        <begin position="25"/>
        <end position="43"/>
    </location>
</feature>
<dbReference type="PRINTS" id="PR00081">
    <property type="entry name" value="GDHRDH"/>
</dbReference>
<comment type="caution">
    <text evidence="10">The sequence shown here is derived from an EMBL/GenBank/DDBJ whole genome shotgun (WGS) entry which is preliminary data.</text>
</comment>
<dbReference type="Proteomes" id="UP000030143">
    <property type="component" value="Unassembled WGS sequence"/>
</dbReference>
<dbReference type="PROSITE" id="PS50850">
    <property type="entry name" value="MFS"/>
    <property type="match status" value="1"/>
</dbReference>
<dbReference type="Gene3D" id="3.40.50.720">
    <property type="entry name" value="NAD(P)-binding Rossmann-like Domain"/>
    <property type="match status" value="1"/>
</dbReference>
<dbReference type="RefSeq" id="XP_016600865.1">
    <property type="nucleotide sequence ID" value="XM_016742614.1"/>
</dbReference>
<dbReference type="Pfam" id="PF00106">
    <property type="entry name" value="adh_short"/>
    <property type="match status" value="1"/>
</dbReference>
<evidence type="ECO:0000259" key="9">
    <source>
        <dbReference type="PROSITE" id="PS50850"/>
    </source>
</evidence>
<keyword evidence="4 8" id="KW-0812">Transmembrane</keyword>
<name>A0A0A2JWD3_PENEN</name>
<evidence type="ECO:0000256" key="8">
    <source>
        <dbReference type="SAM" id="Phobius"/>
    </source>
</evidence>
<organism evidence="10 11">
    <name type="scientific">Penicillium expansum</name>
    <name type="common">Blue mold rot fungus</name>
    <dbReference type="NCBI Taxonomy" id="27334"/>
    <lineage>
        <taxon>Eukaryota</taxon>
        <taxon>Fungi</taxon>
        <taxon>Dikarya</taxon>
        <taxon>Ascomycota</taxon>
        <taxon>Pezizomycotina</taxon>
        <taxon>Eurotiomycetes</taxon>
        <taxon>Eurotiomycetidae</taxon>
        <taxon>Eurotiales</taxon>
        <taxon>Aspergillaceae</taxon>
        <taxon>Penicillium</taxon>
    </lineage>
</organism>
<dbReference type="CDD" id="cd17352">
    <property type="entry name" value="MFS_MCT_SLC16"/>
    <property type="match status" value="1"/>
</dbReference>
<evidence type="ECO:0000313" key="11">
    <source>
        <dbReference type="Proteomes" id="UP000030143"/>
    </source>
</evidence>
<evidence type="ECO:0000256" key="6">
    <source>
        <dbReference type="ARBA" id="ARBA00023136"/>
    </source>
</evidence>
<feature type="transmembrane region" description="Helical" evidence="8">
    <location>
        <begin position="272"/>
        <end position="294"/>
    </location>
</feature>
<proteinExistence type="inferred from homology"/>
<feature type="transmembrane region" description="Helical" evidence="8">
    <location>
        <begin position="227"/>
        <end position="247"/>
    </location>
</feature>
<dbReference type="SUPFAM" id="SSF103473">
    <property type="entry name" value="MFS general substrate transporter"/>
    <property type="match status" value="1"/>
</dbReference>
<dbReference type="SUPFAM" id="SSF51735">
    <property type="entry name" value="NAD(P)-binding Rossmann-fold domains"/>
    <property type="match status" value="1"/>
</dbReference>
<dbReference type="PANTHER" id="PTHR11360">
    <property type="entry name" value="MONOCARBOXYLATE TRANSPORTER"/>
    <property type="match status" value="1"/>
</dbReference>
<comment type="similarity">
    <text evidence="2">Belongs to the major facilitator superfamily. Monocarboxylate porter (TC 2.A.1.13) family.</text>
</comment>
<dbReference type="InterPro" id="IPR050327">
    <property type="entry name" value="Proton-linked_MCT"/>
</dbReference>
<dbReference type="PANTHER" id="PTHR11360:SF224">
    <property type="entry name" value="MAJOR FACILITATOR SUPERFAMILY (MFS) PROFILE DOMAIN-CONTAINING PROTEIN-RELATED"/>
    <property type="match status" value="1"/>
</dbReference>
<dbReference type="Pfam" id="PF07690">
    <property type="entry name" value="MFS_1"/>
    <property type="match status" value="1"/>
</dbReference>
<evidence type="ECO:0000256" key="3">
    <source>
        <dbReference type="ARBA" id="ARBA00022448"/>
    </source>
</evidence>
<dbReference type="InterPro" id="IPR011701">
    <property type="entry name" value="MFS"/>
</dbReference>
<gene>
    <name evidence="10" type="ORF">PEX2_053400</name>
</gene>
<evidence type="ECO:0000256" key="4">
    <source>
        <dbReference type="ARBA" id="ARBA00022692"/>
    </source>
</evidence>
<feature type="transmembrane region" description="Helical" evidence="8">
    <location>
        <begin position="397"/>
        <end position="418"/>
    </location>
</feature>
<dbReference type="EMBL" id="JQFZ01000089">
    <property type="protein sequence ID" value="KGO59762.1"/>
    <property type="molecule type" value="Genomic_DNA"/>
</dbReference>
<dbReference type="InterPro" id="IPR036259">
    <property type="entry name" value="MFS_trans_sf"/>
</dbReference>
<dbReference type="InterPro" id="IPR020846">
    <property type="entry name" value="MFS_dom"/>
</dbReference>
<protein>
    <submittedName>
        <fullName evidence="10">Short-chain dehydrogenase/reductase SDR</fullName>
    </submittedName>
</protein>
<keyword evidence="5 8" id="KW-1133">Transmembrane helix</keyword>
<feature type="transmembrane region" description="Helical" evidence="8">
    <location>
        <begin position="430"/>
        <end position="448"/>
    </location>
</feature>
<dbReference type="Gene3D" id="1.20.1250.20">
    <property type="entry name" value="MFS general substrate transporter like domains"/>
    <property type="match status" value="2"/>
</dbReference>
<comment type="subcellular location">
    <subcellularLocation>
        <location evidence="1">Membrane</location>
        <topology evidence="1">Multi-pass membrane protein</topology>
    </subcellularLocation>
</comment>
<dbReference type="InterPro" id="IPR002347">
    <property type="entry name" value="SDR_fam"/>
</dbReference>
<dbReference type="AlphaFoldDB" id="A0A0A2JWD3"/>
<keyword evidence="6 8" id="KW-0472">Membrane</keyword>
<evidence type="ECO:0000256" key="2">
    <source>
        <dbReference type="ARBA" id="ARBA00006727"/>
    </source>
</evidence>
<feature type="region of interest" description="Disordered" evidence="7">
    <location>
        <begin position="1"/>
        <end position="44"/>
    </location>
</feature>
<dbReference type="STRING" id="27334.A0A0A2JWD3"/>
<feature type="transmembrane region" description="Helical" evidence="8">
    <location>
        <begin position="360"/>
        <end position="385"/>
    </location>
</feature>
<feature type="transmembrane region" description="Helical" evidence="8">
    <location>
        <begin position="163"/>
        <end position="183"/>
    </location>
</feature>
<dbReference type="GO" id="GO:0022857">
    <property type="term" value="F:transmembrane transporter activity"/>
    <property type="evidence" value="ECO:0007669"/>
    <property type="project" value="InterPro"/>
</dbReference>
<feature type="transmembrane region" description="Helical" evidence="8">
    <location>
        <begin position="138"/>
        <end position="157"/>
    </location>
</feature>
<dbReference type="HOGENOM" id="CLU_018829_0_0_1"/>
<evidence type="ECO:0000256" key="7">
    <source>
        <dbReference type="SAM" id="MobiDB-lite"/>
    </source>
</evidence>
<feature type="transmembrane region" description="Helical" evidence="8">
    <location>
        <begin position="112"/>
        <end position="131"/>
    </location>
</feature>
<reference evidence="10 11" key="1">
    <citation type="journal article" date="2015" name="Mol. Plant Microbe Interact.">
        <title>Genome, transcriptome, and functional analyses of Penicillium expansum provide new insights into secondary metabolism and pathogenicity.</title>
        <authorList>
            <person name="Ballester A.R."/>
            <person name="Marcet-Houben M."/>
            <person name="Levin E."/>
            <person name="Sela N."/>
            <person name="Selma-Lazaro C."/>
            <person name="Carmona L."/>
            <person name="Wisniewski M."/>
            <person name="Droby S."/>
            <person name="Gonzalez-Candelas L."/>
            <person name="Gabaldon T."/>
        </authorList>
    </citation>
    <scope>NUCLEOTIDE SEQUENCE [LARGE SCALE GENOMIC DNA]</scope>
    <source>
        <strain evidence="10 11">MD-8</strain>
    </source>
</reference>
<evidence type="ECO:0000313" key="10">
    <source>
        <dbReference type="EMBL" id="KGO59762.1"/>
    </source>
</evidence>
<evidence type="ECO:0000256" key="1">
    <source>
        <dbReference type="ARBA" id="ARBA00004141"/>
    </source>
</evidence>
<dbReference type="GeneID" id="27678033"/>
<feature type="transmembrane region" description="Helical" evidence="8">
    <location>
        <begin position="335"/>
        <end position="354"/>
    </location>
</feature>
<feature type="region of interest" description="Disordered" evidence="7">
    <location>
        <begin position="755"/>
        <end position="781"/>
    </location>
</feature>
<sequence length="807" mass="87343">MANNETAVAPSIDSATTMPVLGVHENNDPEKGLAPPEKDEQSSEKLIAAGPAPGTSVIGPPPDGGAQAWLVVLGAFCGLFVSFGWINCIGVFQDYYQAHQLSHFSTSTVTWITSLETFMMFFCGPVFGTIFDSYGPRWILLIGTVLHVFGLMMASLSTEYYQFILAQGICSPIGASAIFNASVNSVSTWFAKRRGFALGVTASGSSLGGVIFPIMVTQLIPKVGFPWAMRICAFLILFMLGIANLTLKSRLPHRPKPFDILGFLRPLAELKFALTLAAAFCFFWGMFVPFTFVITQAQRYGMSANLAGYLIPILNASSIFGRTLPGYLADKVGRYNMMVLTTFFSAILVLALWLPSRGNIPAILFSALYGFGSGAFVSLAPALIAQISDLRQVGVRNGTFFAVISFAALTGTPIGGALVPDVLHGDYTRLQIFCGVVMTVGSTLFVFARGAVGAPMSHVVHIPQCKGNIYPNMASIFAWLYDYLQAVRGTNTTFLTDKHVPGANLTGKWIIISGSNNGVGFEAAKSFASWGANLILACREPPAWELHPTAAVDECKALAAASGHSSTIEWWQIDMADLSSIEAFCQRWLECDRTLDILCNNAGIPESTKQTYMTKDGFQLVHQVNLLSHVLLTLRLLPSLARSAEPRVICTTSCYHHLGVFDLDHFNGGPGQKGRDYQNNKLYFQMWIAELQSRLLKNPEYLHITMNGVHPGFVASGIWHGLQNTGKAPGGLNFLLRYVAITSQQGGLAISHAATASEFGPDPRKQGVGAENGRGGGRDTEARSRLWIKLDEELGLQEKGLLTGLGI</sequence>
<evidence type="ECO:0000256" key="5">
    <source>
        <dbReference type="ARBA" id="ARBA00022989"/>
    </source>
</evidence>
<feature type="domain" description="Major facilitator superfamily (MFS) profile" evidence="9">
    <location>
        <begin position="70"/>
        <end position="453"/>
    </location>
</feature>
<feature type="transmembrane region" description="Helical" evidence="8">
    <location>
        <begin position="195"/>
        <end position="215"/>
    </location>
</feature>
<dbReference type="VEuPathDB" id="FungiDB:PEXP_038740"/>
<feature type="transmembrane region" description="Helical" evidence="8">
    <location>
        <begin position="68"/>
        <end position="92"/>
    </location>
</feature>
<keyword evidence="11" id="KW-1185">Reference proteome</keyword>
<dbReference type="GO" id="GO:0016020">
    <property type="term" value="C:membrane"/>
    <property type="evidence" value="ECO:0007669"/>
    <property type="project" value="UniProtKB-SubCell"/>
</dbReference>
<keyword evidence="3" id="KW-0813">Transport</keyword>
<accession>A0A0A2JWD3</accession>
<dbReference type="InterPro" id="IPR036291">
    <property type="entry name" value="NAD(P)-bd_dom_sf"/>
</dbReference>